<evidence type="ECO:0000256" key="1">
    <source>
        <dbReference type="SAM" id="MobiDB-lite"/>
    </source>
</evidence>
<feature type="compositionally biased region" description="Basic residues" evidence="1">
    <location>
        <begin position="683"/>
        <end position="694"/>
    </location>
</feature>
<protein>
    <submittedName>
        <fullName evidence="2">Uncharacterized protein</fullName>
    </submittedName>
</protein>
<sequence>MQARTGRRVLAARSARRMGESGASTAATSSVRGLPGACTYHWRSGTIRAPTQGRLARRFWDAAKVGRRHCPWTLWQRWFAPLIHCEEATLEHLWWAAGVSSRPALSWAVGSCRSVPPGLATATTPRATIRRRACLQRSGPVPSLGTLAAAAELLDLPGLLGHPGGDPLQFPREPLKPTYRAIRAHLTTQGWIHWPCGDASRCPAARHEWTSWKACPALSQQAASRASSLFLPFPLLLLSVSGKKGARATLALARAWLAGTEEEELIGVCLWRSDDRRLLTKELVDNGLLSHAPPPAHVSLAWGLSALSGIQLSFVDYDLVSPKIRVHLGIFHQDQDVAALHPRAITNEEPSHLLAAASGHVWPGSLSSRPTKKAHRSGSVSAFQVAGSSAPRRIAMPEHLVSGMEMEASSSSAGRALAAAALPLGHAPPFSSSMPPNIPPIIPSGPLRGPPVPGWSGLSVRVLPVLSCLHEILGESSAPSQPASRPDHTPQPCAELTRDPHWTRLPGSDLPPCAGAAGGCCCAALCDSPPHVPGLQESRNWAATPHSWGSDISPPSRFLNPDPLRAAAVPVPGWIDGRRRLWARASEPGPTTPIITPRRQRSRRPMAPVSLFPPLSLPHESAPSPSSRPRVVTARIAVDDLMSLLRRHPAARWTGSLDAAAAGPPDRHGACGTSTRNLERPRARQVPRPARRGIRRESRDLRASAPTMPRRGCEPHNGTLRYRIPKGYGKPGIEFREACVQLLLVWRERKPRRIGGGGGGAD</sequence>
<dbReference type="AlphaFoldDB" id="A0A2U3ELG2"/>
<dbReference type="Proteomes" id="UP000245956">
    <property type="component" value="Unassembled WGS sequence"/>
</dbReference>
<dbReference type="EMBL" id="LCWV01000002">
    <property type="protein sequence ID" value="PWI75344.1"/>
    <property type="molecule type" value="Genomic_DNA"/>
</dbReference>
<feature type="region of interest" description="Disordered" evidence="1">
    <location>
        <begin position="476"/>
        <end position="503"/>
    </location>
</feature>
<feature type="region of interest" description="Disordered" evidence="1">
    <location>
        <begin position="657"/>
        <end position="694"/>
    </location>
</feature>
<evidence type="ECO:0000313" key="2">
    <source>
        <dbReference type="EMBL" id="PWI75344.1"/>
    </source>
</evidence>
<name>A0A2U3ELG2_PURLI</name>
<organism evidence="2 3">
    <name type="scientific">Purpureocillium lilacinum</name>
    <name type="common">Paecilomyces lilacinus</name>
    <dbReference type="NCBI Taxonomy" id="33203"/>
    <lineage>
        <taxon>Eukaryota</taxon>
        <taxon>Fungi</taxon>
        <taxon>Dikarya</taxon>
        <taxon>Ascomycota</taxon>
        <taxon>Pezizomycotina</taxon>
        <taxon>Sordariomycetes</taxon>
        <taxon>Hypocreomycetidae</taxon>
        <taxon>Hypocreales</taxon>
        <taxon>Ophiocordycipitaceae</taxon>
        <taxon>Purpureocillium</taxon>
    </lineage>
</organism>
<proteinExistence type="predicted"/>
<evidence type="ECO:0000313" key="3">
    <source>
        <dbReference type="Proteomes" id="UP000245956"/>
    </source>
</evidence>
<feature type="region of interest" description="Disordered" evidence="1">
    <location>
        <begin position="585"/>
        <end position="628"/>
    </location>
</feature>
<feature type="compositionally biased region" description="Low complexity" evidence="1">
    <location>
        <begin position="588"/>
        <end position="597"/>
    </location>
</feature>
<comment type="caution">
    <text evidence="2">The sequence shown here is derived from an EMBL/GenBank/DDBJ whole genome shotgun (WGS) entry which is preliminary data.</text>
</comment>
<gene>
    <name evidence="2" type="ORF">PCL_06002</name>
</gene>
<reference evidence="2 3" key="1">
    <citation type="journal article" date="2016" name="Front. Microbiol.">
        <title>Genome and transcriptome sequences reveal the specific parasitism of the nematophagous Purpureocillium lilacinum 36-1.</title>
        <authorList>
            <person name="Xie J."/>
            <person name="Li S."/>
            <person name="Mo C."/>
            <person name="Xiao X."/>
            <person name="Peng D."/>
            <person name="Wang G."/>
            <person name="Xiao Y."/>
        </authorList>
    </citation>
    <scope>NUCLEOTIDE SEQUENCE [LARGE SCALE GENOMIC DNA]</scope>
    <source>
        <strain evidence="2 3">36-1</strain>
    </source>
</reference>
<accession>A0A2U3ELG2</accession>